<dbReference type="RefSeq" id="WP_166063794.1">
    <property type="nucleotide sequence ID" value="NZ_CP049890.1"/>
</dbReference>
<reference evidence="2 3" key="1">
    <citation type="journal article" date="2017" name="Int. J. Syst. Evol. Microbiol.">
        <title>Jeotgalibaca porci sp. nov. and Jeotgalibaca arthritidis sp. nov., isolated from pigs, and emended description of the genus Jeotgalibaca.</title>
        <authorList>
            <person name="Zamora L."/>
            <person name="Perez-Sancho M."/>
            <person name="Dominguez L."/>
            <person name="Fernandez-Garayzabal J.F."/>
            <person name="Vela A.I."/>
        </authorList>
    </citation>
    <scope>NUCLEOTIDE SEQUENCE [LARGE SCALE GENOMIC DNA]</scope>
    <source>
        <strain evidence="2 3">CCUG 69148</strain>
        <plasmid evidence="2 3">p_unnamed1</plasmid>
    </source>
</reference>
<accession>A0A6G7WKG7</accession>
<protein>
    <submittedName>
        <fullName evidence="2">Uncharacterized protein</fullName>
    </submittedName>
</protein>
<feature type="transmembrane region" description="Helical" evidence="1">
    <location>
        <begin position="12"/>
        <end position="32"/>
    </location>
</feature>
<feature type="transmembrane region" description="Helical" evidence="1">
    <location>
        <begin position="44"/>
        <end position="63"/>
    </location>
</feature>
<name>A0A6G7WKG7_9LACT</name>
<proteinExistence type="predicted"/>
<geneLocation type="plasmid" evidence="2 3">
    <name>p_unnamed1</name>
</geneLocation>
<evidence type="ECO:0000256" key="1">
    <source>
        <dbReference type="SAM" id="Phobius"/>
    </source>
</evidence>
<evidence type="ECO:0000313" key="2">
    <source>
        <dbReference type="EMBL" id="QIK52770.1"/>
    </source>
</evidence>
<dbReference type="Proteomes" id="UP000501830">
    <property type="component" value="Plasmid p_unnamed1"/>
</dbReference>
<dbReference type="AlphaFoldDB" id="A0A6G7WKG7"/>
<dbReference type="GeneID" id="94553936"/>
<dbReference type="KEGG" id="jpo:G7058_11620"/>
<keyword evidence="1" id="KW-0812">Transmembrane</keyword>
<sequence length="183" mass="21014">MKFIKGVLQSVFIQVLSTVFITILGIGTSSAINTGNFFNYLSGISIQIWILIFIFSIVIVFIAKLISINRENSVYYPIMNVITDEREVGRISHDGVTWRVMYPRIGGYGDEKITLSYVTVDYDPLCPKCHTELIEKKAVIGRFRWKCPNCRFSKIKLKNRHMVALEAKKVARMKIEKQLKKST</sequence>
<dbReference type="EMBL" id="CP049890">
    <property type="protein sequence ID" value="QIK52770.1"/>
    <property type="molecule type" value="Genomic_DNA"/>
</dbReference>
<keyword evidence="1" id="KW-1133">Transmembrane helix</keyword>
<gene>
    <name evidence="2" type="ORF">G7058_11620</name>
</gene>
<evidence type="ECO:0000313" key="3">
    <source>
        <dbReference type="Proteomes" id="UP000501830"/>
    </source>
</evidence>
<keyword evidence="3" id="KW-1185">Reference proteome</keyword>
<keyword evidence="2" id="KW-0614">Plasmid</keyword>
<organism evidence="2 3">
    <name type="scientific">Jeotgalibaca porci</name>
    <dbReference type="NCBI Taxonomy" id="1868793"/>
    <lineage>
        <taxon>Bacteria</taxon>
        <taxon>Bacillati</taxon>
        <taxon>Bacillota</taxon>
        <taxon>Bacilli</taxon>
        <taxon>Lactobacillales</taxon>
        <taxon>Carnobacteriaceae</taxon>
        <taxon>Jeotgalibaca</taxon>
    </lineage>
</organism>
<keyword evidence="1" id="KW-0472">Membrane</keyword>